<dbReference type="InterPro" id="IPR023214">
    <property type="entry name" value="HAD_sf"/>
</dbReference>
<gene>
    <name evidence="1" type="ORF">L1I30_04885</name>
</gene>
<evidence type="ECO:0000313" key="1">
    <source>
        <dbReference type="EMBL" id="MCF4100991.1"/>
    </source>
</evidence>
<protein>
    <submittedName>
        <fullName evidence="1">Cof-type HAD-IIB family hydrolase</fullName>
    </submittedName>
</protein>
<dbReference type="SFLD" id="SFLDG01140">
    <property type="entry name" value="C2.B:_Phosphomannomutase_and_P"/>
    <property type="match status" value="1"/>
</dbReference>
<dbReference type="InterPro" id="IPR036412">
    <property type="entry name" value="HAD-like_sf"/>
</dbReference>
<dbReference type="InterPro" id="IPR006379">
    <property type="entry name" value="HAD-SF_hydro_IIB"/>
</dbReference>
<dbReference type="SUPFAM" id="SSF56784">
    <property type="entry name" value="HAD-like"/>
    <property type="match status" value="1"/>
</dbReference>
<dbReference type="SFLD" id="SFLDG01144">
    <property type="entry name" value="C2.B.4:_PGP_Like"/>
    <property type="match status" value="1"/>
</dbReference>
<comment type="caution">
    <text evidence="1">The sequence shown here is derived from an EMBL/GenBank/DDBJ whole genome shotgun (WGS) entry which is preliminary data.</text>
</comment>
<dbReference type="EMBL" id="JAKGTH010000007">
    <property type="protein sequence ID" value="MCF4100991.1"/>
    <property type="molecule type" value="Genomic_DNA"/>
</dbReference>
<reference evidence="1" key="1">
    <citation type="submission" date="2022-01" db="EMBL/GenBank/DDBJ databases">
        <title>Gillisia lutea sp. nov., isolated from marine plastic residues from the Malvarosa beach (Valencia, Spain).</title>
        <authorList>
            <person name="Vidal-Verdu A."/>
            <person name="Molina-Menor E."/>
            <person name="Satari L."/>
            <person name="Pascual J."/>
            <person name="Pereto J."/>
            <person name="Porcar M."/>
        </authorList>
    </citation>
    <scope>NUCLEOTIDE SEQUENCE</scope>
    <source>
        <strain evidence="1">M10.2A</strain>
    </source>
</reference>
<keyword evidence="2" id="KW-1185">Reference proteome</keyword>
<dbReference type="Gene3D" id="3.30.1240.10">
    <property type="match status" value="1"/>
</dbReference>
<dbReference type="GO" id="GO:0016787">
    <property type="term" value="F:hydrolase activity"/>
    <property type="evidence" value="ECO:0007669"/>
    <property type="project" value="UniProtKB-KW"/>
</dbReference>
<sequence>MDYKIVFSDIDGTLLNSHRKLSPSTISEIKKLKNKVPFILISARMPAAMQHLQKELDLEHHPIICYNGGLILHEQKVLSSTEIPIEIMAELIEWNNKLNCHLSFYNRNEWYVPTMDKWALREENNTKVTPTIKSNKEVIKTWKPTNKGAHKIMAMGEEDHIEQIYNFLYANFKNNLHLYRSKSTYLEIAPKSISKLTAIETLINSHFNYSLEETVAFGDNYNDVEMLKNVGYGIAVGNAREEAKEVAKLVVALNTEDGVAKSLNEIFKF</sequence>
<dbReference type="PANTHER" id="PTHR10000">
    <property type="entry name" value="PHOSPHOSERINE PHOSPHATASE"/>
    <property type="match status" value="1"/>
</dbReference>
<evidence type="ECO:0000313" key="2">
    <source>
        <dbReference type="Proteomes" id="UP001179363"/>
    </source>
</evidence>
<dbReference type="Gene3D" id="3.40.50.1000">
    <property type="entry name" value="HAD superfamily/HAD-like"/>
    <property type="match status" value="1"/>
</dbReference>
<dbReference type="RefSeq" id="WP_236133144.1">
    <property type="nucleotide sequence ID" value="NZ_JAKGTH010000007.1"/>
</dbReference>
<keyword evidence="1" id="KW-0378">Hydrolase</keyword>
<dbReference type="Pfam" id="PF08282">
    <property type="entry name" value="Hydrolase_3"/>
    <property type="match status" value="1"/>
</dbReference>
<dbReference type="Proteomes" id="UP001179363">
    <property type="component" value="Unassembled WGS sequence"/>
</dbReference>
<accession>A0ABS9EDP6</accession>
<dbReference type="PROSITE" id="PS01228">
    <property type="entry name" value="COF_1"/>
    <property type="match status" value="1"/>
</dbReference>
<dbReference type="NCBIfam" id="TIGR01484">
    <property type="entry name" value="HAD-SF-IIB"/>
    <property type="match status" value="1"/>
</dbReference>
<dbReference type="InterPro" id="IPR000150">
    <property type="entry name" value="Cof"/>
</dbReference>
<proteinExistence type="predicted"/>
<dbReference type="PANTHER" id="PTHR10000:SF8">
    <property type="entry name" value="HAD SUPERFAMILY HYDROLASE-LIKE, TYPE 3"/>
    <property type="match status" value="1"/>
</dbReference>
<name>A0ABS9EDP6_9FLAO</name>
<dbReference type="CDD" id="cd07516">
    <property type="entry name" value="HAD_Pase"/>
    <property type="match status" value="1"/>
</dbReference>
<organism evidence="1 2">
    <name type="scientific">Gillisia lutea</name>
    <dbReference type="NCBI Taxonomy" id="2909668"/>
    <lineage>
        <taxon>Bacteria</taxon>
        <taxon>Pseudomonadati</taxon>
        <taxon>Bacteroidota</taxon>
        <taxon>Flavobacteriia</taxon>
        <taxon>Flavobacteriales</taxon>
        <taxon>Flavobacteriaceae</taxon>
        <taxon>Gillisia</taxon>
    </lineage>
</organism>
<dbReference type="SFLD" id="SFLDS00003">
    <property type="entry name" value="Haloacid_Dehalogenase"/>
    <property type="match status" value="1"/>
</dbReference>
<dbReference type="NCBIfam" id="TIGR00099">
    <property type="entry name" value="Cof-subfamily"/>
    <property type="match status" value="1"/>
</dbReference>